<gene>
    <name evidence="4" type="ORF">NQ314_014987</name>
</gene>
<feature type="domain" description="Homeobox" evidence="3">
    <location>
        <begin position="1"/>
        <end position="16"/>
    </location>
</feature>
<feature type="compositionally biased region" description="Basic and acidic residues" evidence="2">
    <location>
        <begin position="142"/>
        <end position="151"/>
    </location>
</feature>
<feature type="DNA-binding region" description="Homeobox" evidence="1">
    <location>
        <begin position="3"/>
        <end position="17"/>
    </location>
</feature>
<keyword evidence="5" id="KW-1185">Reference proteome</keyword>
<dbReference type="PROSITE" id="PS50071">
    <property type="entry name" value="HOMEOBOX_2"/>
    <property type="match status" value="1"/>
</dbReference>
<feature type="compositionally biased region" description="Polar residues" evidence="2">
    <location>
        <begin position="174"/>
        <end position="187"/>
    </location>
</feature>
<accession>A0AAV8X284</accession>
<comment type="subcellular location">
    <subcellularLocation>
        <location evidence="1">Nucleus</location>
    </subcellularLocation>
</comment>
<evidence type="ECO:0000256" key="1">
    <source>
        <dbReference type="PROSITE-ProRule" id="PRU00108"/>
    </source>
</evidence>
<comment type="caution">
    <text evidence="4">The sequence shown here is derived from an EMBL/GenBank/DDBJ whole genome shotgun (WGS) entry which is preliminary data.</text>
</comment>
<feature type="region of interest" description="Disordered" evidence="2">
    <location>
        <begin position="114"/>
        <end position="187"/>
    </location>
</feature>
<evidence type="ECO:0000313" key="5">
    <source>
        <dbReference type="Proteomes" id="UP001162156"/>
    </source>
</evidence>
<protein>
    <recommendedName>
        <fullName evidence="3">Homeobox domain-containing protein</fullName>
    </recommendedName>
</protein>
<keyword evidence="1" id="KW-0539">Nucleus</keyword>
<dbReference type="InterPro" id="IPR001356">
    <property type="entry name" value="HD"/>
</dbReference>
<name>A0AAV8X284_9CUCU</name>
<dbReference type="Proteomes" id="UP001162156">
    <property type="component" value="Unassembled WGS sequence"/>
</dbReference>
<feature type="compositionally biased region" description="Polar residues" evidence="2">
    <location>
        <begin position="153"/>
        <end position="166"/>
    </location>
</feature>
<evidence type="ECO:0000256" key="2">
    <source>
        <dbReference type="SAM" id="MobiDB-lite"/>
    </source>
</evidence>
<dbReference type="GO" id="GO:0005634">
    <property type="term" value="C:nucleus"/>
    <property type="evidence" value="ECO:0007669"/>
    <property type="project" value="UniProtKB-SubCell"/>
</dbReference>
<evidence type="ECO:0000313" key="4">
    <source>
        <dbReference type="EMBL" id="KAJ8932051.1"/>
    </source>
</evidence>
<dbReference type="GO" id="GO:0003677">
    <property type="term" value="F:DNA binding"/>
    <property type="evidence" value="ECO:0007669"/>
    <property type="project" value="UniProtKB-UniRule"/>
</dbReference>
<keyword evidence="1" id="KW-0238">DNA-binding</keyword>
<sequence length="208" mass="23446">MSEVWFSNRRARLRKNSGSGSHANALGFPTIPLGNMACQYSSDPQYDWRNAQFHNYNMFQQQSYNQEYSRAEYSALFDANYALAQAQISQVQANNLSRIKDNENYAIAHTQVSQVNGSSSHRVKDNESYTHAHQAQANNLSRVKDDSKEQDVSNEASTSATISIPNNAWGKSGDWSQPMSMQDVGTSFSGTEPFIQGHYHANNKNYWT</sequence>
<reference evidence="4" key="1">
    <citation type="journal article" date="2023" name="Insect Mol. Biol.">
        <title>Genome sequencing provides insights into the evolution of gene families encoding plant cell wall-degrading enzymes in longhorned beetles.</title>
        <authorList>
            <person name="Shin N.R."/>
            <person name="Okamura Y."/>
            <person name="Kirsch R."/>
            <person name="Pauchet Y."/>
        </authorList>
    </citation>
    <scope>NUCLEOTIDE SEQUENCE</scope>
    <source>
        <strain evidence="4">RBIC_L_NR</strain>
    </source>
</reference>
<feature type="compositionally biased region" description="Polar residues" evidence="2">
    <location>
        <begin position="131"/>
        <end position="141"/>
    </location>
</feature>
<proteinExistence type="predicted"/>
<organism evidence="4 5">
    <name type="scientific">Rhamnusium bicolor</name>
    <dbReference type="NCBI Taxonomy" id="1586634"/>
    <lineage>
        <taxon>Eukaryota</taxon>
        <taxon>Metazoa</taxon>
        <taxon>Ecdysozoa</taxon>
        <taxon>Arthropoda</taxon>
        <taxon>Hexapoda</taxon>
        <taxon>Insecta</taxon>
        <taxon>Pterygota</taxon>
        <taxon>Neoptera</taxon>
        <taxon>Endopterygota</taxon>
        <taxon>Coleoptera</taxon>
        <taxon>Polyphaga</taxon>
        <taxon>Cucujiformia</taxon>
        <taxon>Chrysomeloidea</taxon>
        <taxon>Cerambycidae</taxon>
        <taxon>Lepturinae</taxon>
        <taxon>Rhagiini</taxon>
        <taxon>Rhamnusium</taxon>
    </lineage>
</organism>
<keyword evidence="1" id="KW-0371">Homeobox</keyword>
<evidence type="ECO:0000259" key="3">
    <source>
        <dbReference type="PROSITE" id="PS50071"/>
    </source>
</evidence>
<dbReference type="AlphaFoldDB" id="A0AAV8X284"/>
<dbReference type="EMBL" id="JANEYF010004157">
    <property type="protein sequence ID" value="KAJ8932051.1"/>
    <property type="molecule type" value="Genomic_DNA"/>
</dbReference>